<proteinExistence type="predicted"/>
<feature type="compositionally biased region" description="Basic and acidic residues" evidence="1">
    <location>
        <begin position="250"/>
        <end position="262"/>
    </location>
</feature>
<gene>
    <name evidence="2" type="ORF">RND81_14G247900</name>
</gene>
<evidence type="ECO:0000256" key="1">
    <source>
        <dbReference type="SAM" id="MobiDB-lite"/>
    </source>
</evidence>
<reference evidence="2" key="1">
    <citation type="submission" date="2024-03" db="EMBL/GenBank/DDBJ databases">
        <title>WGS assembly of Saponaria officinalis var. Norfolk2.</title>
        <authorList>
            <person name="Jenkins J."/>
            <person name="Shu S."/>
            <person name="Grimwood J."/>
            <person name="Barry K."/>
            <person name="Goodstein D."/>
            <person name="Schmutz J."/>
            <person name="Leebens-Mack J."/>
            <person name="Osbourn A."/>
        </authorList>
    </citation>
    <scope>NUCLEOTIDE SEQUENCE [LARGE SCALE GENOMIC DNA]</scope>
    <source>
        <strain evidence="2">JIC</strain>
    </source>
</reference>
<organism evidence="2 3">
    <name type="scientific">Saponaria officinalis</name>
    <name type="common">Common soapwort</name>
    <name type="synonym">Lychnis saponaria</name>
    <dbReference type="NCBI Taxonomy" id="3572"/>
    <lineage>
        <taxon>Eukaryota</taxon>
        <taxon>Viridiplantae</taxon>
        <taxon>Streptophyta</taxon>
        <taxon>Embryophyta</taxon>
        <taxon>Tracheophyta</taxon>
        <taxon>Spermatophyta</taxon>
        <taxon>Magnoliopsida</taxon>
        <taxon>eudicotyledons</taxon>
        <taxon>Gunneridae</taxon>
        <taxon>Pentapetalae</taxon>
        <taxon>Caryophyllales</taxon>
        <taxon>Caryophyllaceae</taxon>
        <taxon>Caryophylleae</taxon>
        <taxon>Saponaria</taxon>
    </lineage>
</organism>
<name>A0AAW1GUX0_SAPOF</name>
<evidence type="ECO:0000313" key="2">
    <source>
        <dbReference type="EMBL" id="KAK9667315.1"/>
    </source>
</evidence>
<feature type="compositionally biased region" description="Basic and acidic residues" evidence="1">
    <location>
        <begin position="13"/>
        <end position="49"/>
    </location>
</feature>
<comment type="caution">
    <text evidence="2">The sequence shown here is derived from an EMBL/GenBank/DDBJ whole genome shotgun (WGS) entry which is preliminary data.</text>
</comment>
<protein>
    <submittedName>
        <fullName evidence="2">Uncharacterized protein</fullName>
    </submittedName>
</protein>
<feature type="region of interest" description="Disordered" evidence="1">
    <location>
        <begin position="1"/>
        <end position="66"/>
    </location>
</feature>
<feature type="region of interest" description="Disordered" evidence="1">
    <location>
        <begin position="310"/>
        <end position="401"/>
    </location>
</feature>
<dbReference type="AlphaFoldDB" id="A0AAW1GUX0"/>
<accession>A0AAW1GUX0</accession>
<dbReference type="Proteomes" id="UP001443914">
    <property type="component" value="Unassembled WGS sequence"/>
</dbReference>
<feature type="region of interest" description="Disordered" evidence="1">
    <location>
        <begin position="217"/>
        <end position="262"/>
    </location>
</feature>
<evidence type="ECO:0000313" key="3">
    <source>
        <dbReference type="Proteomes" id="UP001443914"/>
    </source>
</evidence>
<sequence>MTRTRKQSQNNPDGDRDHKVEHHSPLERVPESGYNEEREQSATHVDQHVPFEINEEDDSEVGHDEGIDELSRTVKVQLRRLHNKYVASLTELWCEISTSLKSSFNDQYRALIQENVRVFTSIVRSVVEELEDSQSQGMNMVVREIKRLLNDTQAILSGGMTREIIRQLGPMIEKHNNVNERMVGLLEERLYEIGARNGDNTRRGRTGSQYGDRGFLQANETMPPPNEVPHRPPNFWSSRPRNFEIGQPSRPRETPPSRERPEFRRFIDRSTRGALGAVFTPEEVLLFESAPNAWNSLLFPPGWRHGIDTIPVAAGGNGDNLPPPGYPPRGVWPEPEPPPTGWCAGRQQPNHPNQGHPAHMGVGVGYGNPYPYDPDPKYPGYQNPNPRGAAPYNPAPCHDPW</sequence>
<keyword evidence="3" id="KW-1185">Reference proteome</keyword>
<dbReference type="EMBL" id="JBDFQZ010000014">
    <property type="protein sequence ID" value="KAK9667315.1"/>
    <property type="molecule type" value="Genomic_DNA"/>
</dbReference>